<keyword evidence="1" id="KW-1133">Transmembrane helix</keyword>
<sequence>ESGLLQKFCSQDDLKTIETRDILAVATLKIMSNSPHDLMRDGGVVNAEQQRQEATTNYVRLGLSEPEFDEFEITQPVEKSKYVSIWWWTKIISLCIILLAFLAVFVIWGIPVLVEKVATKLAGGTISSSTGEYSP</sequence>
<evidence type="ECO:0000256" key="1">
    <source>
        <dbReference type="SAM" id="Phobius"/>
    </source>
</evidence>
<feature type="non-terminal residue" evidence="2">
    <location>
        <position position="135"/>
    </location>
</feature>
<name>A0AA38LDV5_TAXCH</name>
<dbReference type="Proteomes" id="UP000824469">
    <property type="component" value="Unassembled WGS sequence"/>
</dbReference>
<keyword evidence="3" id="KW-1185">Reference proteome</keyword>
<feature type="transmembrane region" description="Helical" evidence="1">
    <location>
        <begin position="85"/>
        <end position="110"/>
    </location>
</feature>
<keyword evidence="1" id="KW-0812">Transmembrane</keyword>
<evidence type="ECO:0000313" key="2">
    <source>
        <dbReference type="EMBL" id="KAH9319971.1"/>
    </source>
</evidence>
<keyword evidence="1" id="KW-0472">Membrane</keyword>
<dbReference type="AlphaFoldDB" id="A0AA38LDV5"/>
<feature type="non-terminal residue" evidence="2">
    <location>
        <position position="1"/>
    </location>
</feature>
<reference evidence="2 3" key="1">
    <citation type="journal article" date="2021" name="Nat. Plants">
        <title>The Taxus genome provides insights into paclitaxel biosynthesis.</title>
        <authorList>
            <person name="Xiong X."/>
            <person name="Gou J."/>
            <person name="Liao Q."/>
            <person name="Li Y."/>
            <person name="Zhou Q."/>
            <person name="Bi G."/>
            <person name="Li C."/>
            <person name="Du R."/>
            <person name="Wang X."/>
            <person name="Sun T."/>
            <person name="Guo L."/>
            <person name="Liang H."/>
            <person name="Lu P."/>
            <person name="Wu Y."/>
            <person name="Zhang Z."/>
            <person name="Ro D.K."/>
            <person name="Shang Y."/>
            <person name="Huang S."/>
            <person name="Yan J."/>
        </authorList>
    </citation>
    <scope>NUCLEOTIDE SEQUENCE [LARGE SCALE GENOMIC DNA]</scope>
    <source>
        <strain evidence="2">Ta-2019</strain>
    </source>
</reference>
<comment type="caution">
    <text evidence="2">The sequence shown here is derived from an EMBL/GenBank/DDBJ whole genome shotgun (WGS) entry which is preliminary data.</text>
</comment>
<proteinExistence type="predicted"/>
<evidence type="ECO:0000313" key="3">
    <source>
        <dbReference type="Proteomes" id="UP000824469"/>
    </source>
</evidence>
<organism evidence="2 3">
    <name type="scientific">Taxus chinensis</name>
    <name type="common">Chinese yew</name>
    <name type="synonym">Taxus wallichiana var. chinensis</name>
    <dbReference type="NCBI Taxonomy" id="29808"/>
    <lineage>
        <taxon>Eukaryota</taxon>
        <taxon>Viridiplantae</taxon>
        <taxon>Streptophyta</taxon>
        <taxon>Embryophyta</taxon>
        <taxon>Tracheophyta</taxon>
        <taxon>Spermatophyta</taxon>
        <taxon>Pinopsida</taxon>
        <taxon>Pinidae</taxon>
        <taxon>Conifers II</taxon>
        <taxon>Cupressales</taxon>
        <taxon>Taxaceae</taxon>
        <taxon>Taxus</taxon>
    </lineage>
</organism>
<dbReference type="EMBL" id="JAHRHJ020000004">
    <property type="protein sequence ID" value="KAH9319971.1"/>
    <property type="molecule type" value="Genomic_DNA"/>
</dbReference>
<gene>
    <name evidence="2" type="ORF">KI387_021740</name>
</gene>
<protein>
    <submittedName>
        <fullName evidence="2">Uncharacterized protein</fullName>
    </submittedName>
</protein>
<accession>A0AA38LDV5</accession>